<organism evidence="2">
    <name type="scientific">viral metagenome</name>
    <dbReference type="NCBI Taxonomy" id="1070528"/>
    <lineage>
        <taxon>unclassified sequences</taxon>
        <taxon>metagenomes</taxon>
        <taxon>organismal metagenomes</taxon>
    </lineage>
</organism>
<dbReference type="InterPro" id="IPR001173">
    <property type="entry name" value="Glyco_trans_2-like"/>
</dbReference>
<dbReference type="PANTHER" id="PTHR43630">
    <property type="entry name" value="POLY-BETA-1,6-N-ACETYL-D-GLUCOSAMINE SYNTHASE"/>
    <property type="match status" value="1"/>
</dbReference>
<evidence type="ECO:0000259" key="1">
    <source>
        <dbReference type="Pfam" id="PF00535"/>
    </source>
</evidence>
<dbReference type="EMBL" id="MN739743">
    <property type="protein sequence ID" value="QHT24178.1"/>
    <property type="molecule type" value="Genomic_DNA"/>
</dbReference>
<protein>
    <recommendedName>
        <fullName evidence="1">Glycosyltransferase 2-like domain-containing protein</fullName>
    </recommendedName>
</protein>
<feature type="domain" description="Glycosyltransferase 2-like" evidence="1">
    <location>
        <begin position="5"/>
        <end position="91"/>
    </location>
</feature>
<evidence type="ECO:0000313" key="2">
    <source>
        <dbReference type="EMBL" id="QHT24178.1"/>
    </source>
</evidence>
<proteinExistence type="predicted"/>
<dbReference type="Gene3D" id="3.90.550.10">
    <property type="entry name" value="Spore Coat Polysaccharide Biosynthesis Protein SpsA, Chain A"/>
    <property type="match status" value="1"/>
</dbReference>
<name>A0A6C0E5Y7_9ZZZZ</name>
<reference evidence="2" key="1">
    <citation type="journal article" date="2020" name="Nature">
        <title>Giant virus diversity and host interactions through global metagenomics.</title>
        <authorList>
            <person name="Schulz F."/>
            <person name="Roux S."/>
            <person name="Paez-Espino D."/>
            <person name="Jungbluth S."/>
            <person name="Walsh D.A."/>
            <person name="Denef V.J."/>
            <person name="McMahon K.D."/>
            <person name="Konstantinidis K.T."/>
            <person name="Eloe-Fadrosh E.A."/>
            <person name="Kyrpides N.C."/>
            <person name="Woyke T."/>
        </authorList>
    </citation>
    <scope>NUCLEOTIDE SEQUENCE</scope>
    <source>
        <strain evidence="2">GVMAG-M-3300023179-138</strain>
    </source>
</reference>
<dbReference type="Pfam" id="PF00535">
    <property type="entry name" value="Glycos_transf_2"/>
    <property type="match status" value="1"/>
</dbReference>
<sequence>MIGLVMIVKNEEAVIARALLSAKPFISTYVIVDTGSTDRTKEIIAETMADISGIVVDRPWVNFGVNRSEALALCDDHMDWAIMIDADDTLAGTVPPATVWTPNIDAFIMSIHHGSIIHNRVQVFRTRIGWRYEGAVHEYPECGRETVIATLPPETYMETRCEGFRSKDTQKYLKDALLLETDLATKVTHRTLFYLAQSYRDAGIPDMAIKNYQRYIDLSGGWDQERYMSIVNILGLITDIDARIALAWQGIELCPDRVEAPYTFLHEHRLAGHPLTQQCYAIARAVENRKVHRHFLFASQALYDWGMDDELAVVGYWTGHYRYSYDAAMRCAMTAPEAHMRENALKNAKFAFDKLAA</sequence>
<accession>A0A6C0E5Y7</accession>
<dbReference type="SUPFAM" id="SSF53448">
    <property type="entry name" value="Nucleotide-diphospho-sugar transferases"/>
    <property type="match status" value="1"/>
</dbReference>
<dbReference type="AlphaFoldDB" id="A0A6C0E5Y7"/>
<dbReference type="InterPro" id="IPR029044">
    <property type="entry name" value="Nucleotide-diphossugar_trans"/>
</dbReference>
<dbReference type="PANTHER" id="PTHR43630:SF2">
    <property type="entry name" value="GLYCOSYLTRANSFERASE"/>
    <property type="match status" value="1"/>
</dbReference>